<dbReference type="AlphaFoldDB" id="A0A2N6NIE2"/>
<reference evidence="2 3" key="1">
    <citation type="journal article" date="2016" name="Appl. Microbiol. Biotechnol.">
        <title>Characterization of T-DNA insertion mutants with decreased virulence in the entomopathogenic fungus Beauveria bassiana JEF-007.</title>
        <authorList>
            <person name="Kim S."/>
            <person name="Lee S.J."/>
            <person name="Nai Y.S."/>
            <person name="Yu J.S."/>
            <person name="Lee M.R."/>
            <person name="Yang Y.T."/>
            <person name="Kim J.S."/>
        </authorList>
    </citation>
    <scope>NUCLEOTIDE SEQUENCE [LARGE SCALE GENOMIC DNA]</scope>
    <source>
        <strain evidence="2 3">JEF-007</strain>
    </source>
</reference>
<name>A0A2N6NIE2_BEABA</name>
<gene>
    <name evidence="2" type="ORF">BM221_006719</name>
</gene>
<evidence type="ECO:0000313" key="2">
    <source>
        <dbReference type="EMBL" id="PMB67057.1"/>
    </source>
</evidence>
<comment type="caution">
    <text evidence="2">The sequence shown here is derived from an EMBL/GenBank/DDBJ whole genome shotgun (WGS) entry which is preliminary data.</text>
</comment>
<evidence type="ECO:0000313" key="3">
    <source>
        <dbReference type="Proteomes" id="UP000235728"/>
    </source>
</evidence>
<feature type="region of interest" description="Disordered" evidence="1">
    <location>
        <begin position="1"/>
        <end position="49"/>
    </location>
</feature>
<evidence type="ECO:0000256" key="1">
    <source>
        <dbReference type="SAM" id="MobiDB-lite"/>
    </source>
</evidence>
<protein>
    <submittedName>
        <fullName evidence="2">Uncharacterized protein</fullName>
    </submittedName>
</protein>
<dbReference type="Proteomes" id="UP000235728">
    <property type="component" value="Unassembled WGS sequence"/>
</dbReference>
<proteinExistence type="predicted"/>
<dbReference type="EMBL" id="MRVG01000007">
    <property type="protein sequence ID" value="PMB67057.1"/>
    <property type="molecule type" value="Genomic_DNA"/>
</dbReference>
<sequence>MPLGRSSAPSKCAAEMTGSHAVLDHGAPPPSCSPADRVPSARKSSGADSTGQFTGLFCSLSSNLSRLARRIVKLGEPRLDFGIRDRLGPLVKVAADELLHLRLEAGGETELVAHDHVLQVGEAAGEGLEPARGALQLVGRADVEHEEAVDEGDDVGGRHVLGKKGGVFGVGAAVAADEDVEALFRGNEPKAVLLLYALFTLRFCTLAHAAAHATFNLVRRAYALVPLLQPHRQPDGIPDAVAAPGRADAALDSAQRLCVCVARLEAGGAERGPDGGQVLLAGAKEVDALAAGDFGVEAVALGDAANGEQLGGRDLAAGDARDDRVGAVALDVAEVAVVGVLKATVGGAQDVLVPEGGKDAGDGGFAELAAHAAGHGGGGGGGGLVAGVGKDVGKGLVLLDHDDIEEVGAHERHAPAAPGAGFGTGLDRGNVLALAALHLMYNVTLGDVVAGANLRVVVEVVAILLAALFAAHNELAGRNVELLHVLDKRHNLDVVARVANHHAS</sequence>
<accession>A0A2N6NIE2</accession>
<organism evidence="2 3">
    <name type="scientific">Beauveria bassiana</name>
    <name type="common">White muscardine disease fungus</name>
    <name type="synonym">Tritirachium shiotae</name>
    <dbReference type="NCBI Taxonomy" id="176275"/>
    <lineage>
        <taxon>Eukaryota</taxon>
        <taxon>Fungi</taxon>
        <taxon>Dikarya</taxon>
        <taxon>Ascomycota</taxon>
        <taxon>Pezizomycotina</taxon>
        <taxon>Sordariomycetes</taxon>
        <taxon>Hypocreomycetidae</taxon>
        <taxon>Hypocreales</taxon>
        <taxon>Cordycipitaceae</taxon>
        <taxon>Beauveria</taxon>
    </lineage>
</organism>